<feature type="compositionally biased region" description="Basic and acidic residues" evidence="5">
    <location>
        <begin position="632"/>
        <end position="645"/>
    </location>
</feature>
<evidence type="ECO:0000256" key="2">
    <source>
        <dbReference type="ARBA" id="ARBA00022692"/>
    </source>
</evidence>
<dbReference type="PIRSF" id="PIRSF006060">
    <property type="entry name" value="AA_transporter"/>
    <property type="match status" value="1"/>
</dbReference>
<feature type="transmembrane region" description="Helical" evidence="6">
    <location>
        <begin position="496"/>
        <end position="514"/>
    </location>
</feature>
<accession>A0A6A6C4W3</accession>
<feature type="transmembrane region" description="Helical" evidence="6">
    <location>
        <begin position="178"/>
        <end position="197"/>
    </location>
</feature>
<keyword evidence="8" id="KW-1185">Reference proteome</keyword>
<reference evidence="7" key="1">
    <citation type="journal article" date="2020" name="Stud. Mycol.">
        <title>101 Dothideomycetes genomes: a test case for predicting lifestyles and emergence of pathogens.</title>
        <authorList>
            <person name="Haridas S."/>
            <person name="Albert R."/>
            <person name="Binder M."/>
            <person name="Bloem J."/>
            <person name="Labutti K."/>
            <person name="Salamov A."/>
            <person name="Andreopoulos B."/>
            <person name="Baker S."/>
            <person name="Barry K."/>
            <person name="Bills G."/>
            <person name="Bluhm B."/>
            <person name="Cannon C."/>
            <person name="Castanera R."/>
            <person name="Culley D."/>
            <person name="Daum C."/>
            <person name="Ezra D."/>
            <person name="Gonzalez J."/>
            <person name="Henrissat B."/>
            <person name="Kuo A."/>
            <person name="Liang C."/>
            <person name="Lipzen A."/>
            <person name="Lutzoni F."/>
            <person name="Magnuson J."/>
            <person name="Mondo S."/>
            <person name="Nolan M."/>
            <person name="Ohm R."/>
            <person name="Pangilinan J."/>
            <person name="Park H.-J."/>
            <person name="Ramirez L."/>
            <person name="Alfaro M."/>
            <person name="Sun H."/>
            <person name="Tritt A."/>
            <person name="Yoshinaga Y."/>
            <person name="Zwiers L.-H."/>
            <person name="Turgeon B."/>
            <person name="Goodwin S."/>
            <person name="Spatafora J."/>
            <person name="Crous P."/>
            <person name="Grigoriev I."/>
        </authorList>
    </citation>
    <scope>NUCLEOTIDE SEQUENCE</scope>
    <source>
        <strain evidence="7">ATCC 36951</strain>
    </source>
</reference>
<feature type="region of interest" description="Disordered" evidence="5">
    <location>
        <begin position="614"/>
        <end position="645"/>
    </location>
</feature>
<protein>
    <recommendedName>
        <fullName evidence="9">Amino acid permease/ SLC12A domain-containing protein</fullName>
    </recommendedName>
</protein>
<keyword evidence="2 6" id="KW-0812">Transmembrane</keyword>
<evidence type="ECO:0000256" key="3">
    <source>
        <dbReference type="ARBA" id="ARBA00022989"/>
    </source>
</evidence>
<feature type="transmembrane region" description="Helical" evidence="6">
    <location>
        <begin position="67"/>
        <end position="89"/>
    </location>
</feature>
<dbReference type="GO" id="GO:0016020">
    <property type="term" value="C:membrane"/>
    <property type="evidence" value="ECO:0007669"/>
    <property type="project" value="UniProtKB-SubCell"/>
</dbReference>
<dbReference type="Gene3D" id="1.20.1740.10">
    <property type="entry name" value="Amino acid/polyamine transporter I"/>
    <property type="match status" value="1"/>
</dbReference>
<gene>
    <name evidence="7" type="ORF">M409DRAFT_59575</name>
</gene>
<dbReference type="AlphaFoldDB" id="A0A6A6C4W3"/>
<feature type="transmembrane region" description="Helical" evidence="6">
    <location>
        <begin position="261"/>
        <end position="280"/>
    </location>
</feature>
<dbReference type="RefSeq" id="XP_033661668.1">
    <property type="nucleotide sequence ID" value="XM_033814233.1"/>
</dbReference>
<evidence type="ECO:0000256" key="5">
    <source>
        <dbReference type="SAM" id="MobiDB-lite"/>
    </source>
</evidence>
<feature type="transmembrane region" description="Helical" evidence="6">
    <location>
        <begin position="137"/>
        <end position="158"/>
    </location>
</feature>
<dbReference type="InterPro" id="IPR002293">
    <property type="entry name" value="AA/rel_permease1"/>
</dbReference>
<dbReference type="PANTHER" id="PTHR11785:SF382">
    <property type="entry name" value="LOW-AFFINITY METHIONINE PERMEASE"/>
    <property type="match status" value="1"/>
</dbReference>
<dbReference type="OrthoDB" id="5982228at2759"/>
<evidence type="ECO:0000256" key="4">
    <source>
        <dbReference type="ARBA" id="ARBA00023136"/>
    </source>
</evidence>
<feature type="transmembrane region" description="Helical" evidence="6">
    <location>
        <begin position="209"/>
        <end position="229"/>
    </location>
</feature>
<dbReference type="GeneID" id="54567505"/>
<organism evidence="7 8">
    <name type="scientific">Zasmidium cellare ATCC 36951</name>
    <dbReference type="NCBI Taxonomy" id="1080233"/>
    <lineage>
        <taxon>Eukaryota</taxon>
        <taxon>Fungi</taxon>
        <taxon>Dikarya</taxon>
        <taxon>Ascomycota</taxon>
        <taxon>Pezizomycotina</taxon>
        <taxon>Dothideomycetes</taxon>
        <taxon>Dothideomycetidae</taxon>
        <taxon>Mycosphaerellales</taxon>
        <taxon>Mycosphaerellaceae</taxon>
        <taxon>Zasmidium</taxon>
    </lineage>
</organism>
<feature type="transmembrane region" description="Helical" evidence="6">
    <location>
        <begin position="353"/>
        <end position="373"/>
    </location>
</feature>
<evidence type="ECO:0000313" key="8">
    <source>
        <dbReference type="Proteomes" id="UP000799537"/>
    </source>
</evidence>
<evidence type="ECO:0008006" key="9">
    <source>
        <dbReference type="Google" id="ProtNLM"/>
    </source>
</evidence>
<evidence type="ECO:0000313" key="7">
    <source>
        <dbReference type="EMBL" id="KAF2160779.1"/>
    </source>
</evidence>
<dbReference type="Proteomes" id="UP000799537">
    <property type="component" value="Unassembled WGS sequence"/>
</dbReference>
<dbReference type="EMBL" id="ML993623">
    <property type="protein sequence ID" value="KAF2160779.1"/>
    <property type="molecule type" value="Genomic_DNA"/>
</dbReference>
<sequence length="645" mass="72010">MPLNANEEALLGRPATTDLDDHQRVEFAPEEKSKIGKWTLAALILNRTIGSGIFLTPHRVLAGTGCVGGALCVWVLGALLSICGLYVWLECGLSMPQRMVRGEEKPRGVPRSGGEKNYLEFMFPNTRLKLTHIQTTCSFSIMFLLMYNLSGNAISFALQVLTASGYYDKESGEVPDCSVVIGIAIAALTAVILLHSFSRSMGIFINNGFAILKVALLLTIICLGIAKAAGRFGGPQGVVRSNFTHDVWQTQRSDVASWSNSLMLCMYAFSGYEQPFYVLAETKSPRKHFPRYTVLAMLIAGLLFLLVNISYLLVVDKSEILPRHPGDIPSGLDLATLFFDHLWSDDHQAAAKAMAAITAFSIFGNLWVMTFTAARVKQEIAKEGILPFSLFFATSYRTPYGMWQQWRSKSPLPDEEVDQAPTAAFGLHWFTSVLQIAVTAAIVDPRTTYSVLVSLYAYTIILVLGCWVSIGLLLTKMRKRFDWQATRRYRPWMSPAHAIIYALATAFMLIAAFVPTKRGSPFDQSFTSIPWYIVPAVGITGPFWGILYYWAFLLYEAKIKGRELVVTRQAYWKPDPHCPGEYIQLAEKIDHTWEIAIPEDMSYEFDKPLNGEGRADLEMVGGGRRNRFRKQPAVDEGRASDTFEE</sequence>
<feature type="transmembrane region" description="Helical" evidence="6">
    <location>
        <begin position="529"/>
        <end position="552"/>
    </location>
</feature>
<evidence type="ECO:0000256" key="1">
    <source>
        <dbReference type="ARBA" id="ARBA00004141"/>
    </source>
</evidence>
<keyword evidence="4 6" id="KW-0472">Membrane</keyword>
<dbReference type="Pfam" id="PF13520">
    <property type="entry name" value="AA_permease_2"/>
    <property type="match status" value="1"/>
</dbReference>
<dbReference type="InterPro" id="IPR050598">
    <property type="entry name" value="AminoAcid_Transporter"/>
</dbReference>
<feature type="transmembrane region" description="Helical" evidence="6">
    <location>
        <begin position="455"/>
        <end position="475"/>
    </location>
</feature>
<name>A0A6A6C4W3_ZASCE</name>
<dbReference type="GO" id="GO:0015179">
    <property type="term" value="F:L-amino acid transmembrane transporter activity"/>
    <property type="evidence" value="ECO:0007669"/>
    <property type="project" value="TreeGrafter"/>
</dbReference>
<dbReference type="PANTHER" id="PTHR11785">
    <property type="entry name" value="AMINO ACID TRANSPORTER"/>
    <property type="match status" value="1"/>
</dbReference>
<comment type="subcellular location">
    <subcellularLocation>
        <location evidence="1">Membrane</location>
        <topology evidence="1">Multi-pass membrane protein</topology>
    </subcellularLocation>
</comment>
<keyword evidence="3 6" id="KW-1133">Transmembrane helix</keyword>
<proteinExistence type="predicted"/>
<feature type="transmembrane region" description="Helical" evidence="6">
    <location>
        <begin position="292"/>
        <end position="314"/>
    </location>
</feature>
<evidence type="ECO:0000256" key="6">
    <source>
        <dbReference type="SAM" id="Phobius"/>
    </source>
</evidence>